<comment type="subcellular location">
    <subcellularLocation>
        <location evidence="3">Cytoplasm</location>
    </subcellularLocation>
</comment>
<accession>A0A3L7AYJ8</accession>
<dbReference type="CDD" id="cd04301">
    <property type="entry name" value="NAT_SF"/>
    <property type="match status" value="1"/>
</dbReference>
<dbReference type="InterPro" id="IPR016181">
    <property type="entry name" value="Acyl_CoA_acyltransferase"/>
</dbReference>
<dbReference type="InterPro" id="IPR050832">
    <property type="entry name" value="Bact_Acetyltransf"/>
</dbReference>
<evidence type="ECO:0000256" key="2">
    <source>
        <dbReference type="ARBA" id="ARBA00023315"/>
    </source>
</evidence>
<protein>
    <recommendedName>
        <fullName evidence="3">[Ribosomal protein bS18]-alanine N-acetyltransferase</fullName>
        <ecNumber evidence="3">2.3.1.266</ecNumber>
    </recommendedName>
</protein>
<proteinExistence type="inferred from homology"/>
<evidence type="ECO:0000313" key="5">
    <source>
        <dbReference type="EMBL" id="RLP84232.1"/>
    </source>
</evidence>
<feature type="domain" description="N-acetyltransferase" evidence="4">
    <location>
        <begin position="1"/>
        <end position="137"/>
    </location>
</feature>
<comment type="caution">
    <text evidence="5">The sequence shown here is derived from an EMBL/GenBank/DDBJ whole genome shotgun (WGS) entry which is preliminary data.</text>
</comment>
<dbReference type="NCBIfam" id="TIGR01575">
    <property type="entry name" value="rimI"/>
    <property type="match status" value="1"/>
</dbReference>
<dbReference type="InterPro" id="IPR000182">
    <property type="entry name" value="GNAT_dom"/>
</dbReference>
<dbReference type="EC" id="2.3.1.266" evidence="3"/>
<dbReference type="OrthoDB" id="529907at2"/>
<keyword evidence="6" id="KW-1185">Reference proteome</keyword>
<dbReference type="GO" id="GO:0005737">
    <property type="term" value="C:cytoplasm"/>
    <property type="evidence" value="ECO:0007669"/>
    <property type="project" value="UniProtKB-SubCell"/>
</dbReference>
<dbReference type="SUPFAM" id="SSF55729">
    <property type="entry name" value="Acyl-CoA N-acyltransferases (Nat)"/>
    <property type="match status" value="1"/>
</dbReference>
<dbReference type="Proteomes" id="UP000269438">
    <property type="component" value="Unassembled WGS sequence"/>
</dbReference>
<dbReference type="PROSITE" id="PS51186">
    <property type="entry name" value="GNAT"/>
    <property type="match status" value="1"/>
</dbReference>
<evidence type="ECO:0000256" key="3">
    <source>
        <dbReference type="RuleBase" id="RU363094"/>
    </source>
</evidence>
<comment type="similarity">
    <text evidence="3">Belongs to the acetyltransferase family. RimI subfamily.</text>
</comment>
<dbReference type="PANTHER" id="PTHR43877">
    <property type="entry name" value="AMINOALKYLPHOSPHONATE N-ACETYLTRANSFERASE-RELATED-RELATED"/>
    <property type="match status" value="1"/>
</dbReference>
<evidence type="ECO:0000259" key="4">
    <source>
        <dbReference type="PROSITE" id="PS51186"/>
    </source>
</evidence>
<dbReference type="AlphaFoldDB" id="A0A3L7AYJ8"/>
<evidence type="ECO:0000313" key="6">
    <source>
        <dbReference type="Proteomes" id="UP000269438"/>
    </source>
</evidence>
<dbReference type="Pfam" id="PF00583">
    <property type="entry name" value="Acetyltransf_1"/>
    <property type="match status" value="1"/>
</dbReference>
<organism evidence="5 6">
    <name type="scientific">Mycetocola lacteus</name>
    <dbReference type="NCBI Taxonomy" id="76637"/>
    <lineage>
        <taxon>Bacteria</taxon>
        <taxon>Bacillati</taxon>
        <taxon>Actinomycetota</taxon>
        <taxon>Actinomycetes</taxon>
        <taxon>Micrococcales</taxon>
        <taxon>Microbacteriaceae</taxon>
        <taxon>Mycetocola</taxon>
    </lineage>
</organism>
<sequence length="147" mass="16030">MAIETAEFVSDAWSSQAMAADLASPHTHYLVASFTGDPRTIIGYAGLFAPAGGLDADIQTIAVSARARRLGIGRGLMTALIEIARAQRIREIFLEVREDKPAPRTLYRDLGFEEIAERPGYYQPDNITAIVMRLSIPQPETGIGRNA</sequence>
<gene>
    <name evidence="5" type="primary">rimI</name>
    <name evidence="5" type="ORF">D9V34_03225</name>
</gene>
<name>A0A3L7AYJ8_9MICO</name>
<keyword evidence="1 5" id="KW-0808">Transferase</keyword>
<reference evidence="5 6" key="1">
    <citation type="submission" date="2018-10" db="EMBL/GenBank/DDBJ databases">
        <authorList>
            <person name="Li J."/>
        </authorList>
    </citation>
    <scope>NUCLEOTIDE SEQUENCE [LARGE SCALE GENOMIC DNA]</scope>
    <source>
        <strain evidence="5 6">JCM 11654</strain>
    </source>
</reference>
<keyword evidence="2" id="KW-0012">Acyltransferase</keyword>
<evidence type="ECO:0000256" key="1">
    <source>
        <dbReference type="ARBA" id="ARBA00022679"/>
    </source>
</evidence>
<dbReference type="GO" id="GO:0008999">
    <property type="term" value="F:protein-N-terminal-alanine acetyltransferase activity"/>
    <property type="evidence" value="ECO:0007669"/>
    <property type="project" value="UniProtKB-EC"/>
</dbReference>
<comment type="function">
    <text evidence="3">Acetylates the N-terminal alanine of ribosomal protein bS18.</text>
</comment>
<keyword evidence="3" id="KW-0963">Cytoplasm</keyword>
<comment type="catalytic activity">
    <reaction evidence="3">
        <text>N-terminal L-alanyl-[ribosomal protein bS18] + acetyl-CoA = N-terminal N(alpha)-acetyl-L-alanyl-[ribosomal protein bS18] + CoA + H(+)</text>
        <dbReference type="Rhea" id="RHEA:43756"/>
        <dbReference type="Rhea" id="RHEA-COMP:10676"/>
        <dbReference type="Rhea" id="RHEA-COMP:10677"/>
        <dbReference type="ChEBI" id="CHEBI:15378"/>
        <dbReference type="ChEBI" id="CHEBI:57287"/>
        <dbReference type="ChEBI" id="CHEBI:57288"/>
        <dbReference type="ChEBI" id="CHEBI:64718"/>
        <dbReference type="ChEBI" id="CHEBI:83683"/>
        <dbReference type="EC" id="2.3.1.266"/>
    </reaction>
</comment>
<dbReference type="Gene3D" id="3.40.630.30">
    <property type="match status" value="1"/>
</dbReference>
<dbReference type="InterPro" id="IPR006464">
    <property type="entry name" value="AcTrfase_RimI/Ard1"/>
</dbReference>
<dbReference type="EMBL" id="RCUY01000002">
    <property type="protein sequence ID" value="RLP84232.1"/>
    <property type="molecule type" value="Genomic_DNA"/>
</dbReference>